<dbReference type="Proteomes" id="UP001357223">
    <property type="component" value="Chromosome"/>
</dbReference>
<proteinExistence type="predicted"/>
<name>A0ABZ2CIB6_9BACI</name>
<dbReference type="RefSeq" id="WP_338449755.1">
    <property type="nucleotide sequence ID" value="NZ_CP137640.1"/>
</dbReference>
<protein>
    <submittedName>
        <fullName evidence="1">Uncharacterized protein</fullName>
    </submittedName>
</protein>
<accession>A0ABZ2CIB6</accession>
<evidence type="ECO:0000313" key="2">
    <source>
        <dbReference type="Proteomes" id="UP001357223"/>
    </source>
</evidence>
<keyword evidence="2" id="KW-1185">Reference proteome</keyword>
<gene>
    <name evidence="1" type="ORF">R4Z09_27000</name>
</gene>
<organism evidence="1 2">
    <name type="scientific">Niallia oryzisoli</name>
    <dbReference type="NCBI Taxonomy" id="1737571"/>
    <lineage>
        <taxon>Bacteria</taxon>
        <taxon>Bacillati</taxon>
        <taxon>Bacillota</taxon>
        <taxon>Bacilli</taxon>
        <taxon>Bacillales</taxon>
        <taxon>Bacillaceae</taxon>
        <taxon>Niallia</taxon>
    </lineage>
</organism>
<sequence length="44" mass="4907">MAKNKNNNAPKHNNALPKVDVEFAEERGNGFEKVALKGLNEQNK</sequence>
<evidence type="ECO:0000313" key="1">
    <source>
        <dbReference type="EMBL" id="WVX80824.1"/>
    </source>
</evidence>
<dbReference type="EMBL" id="CP137640">
    <property type="protein sequence ID" value="WVX80824.1"/>
    <property type="molecule type" value="Genomic_DNA"/>
</dbReference>
<reference evidence="1 2" key="1">
    <citation type="submission" date="2023-10" db="EMBL/GenBank/DDBJ databases">
        <title>Niallia locisalis sp.nov. isolated from a salt pond sample.</title>
        <authorList>
            <person name="Li X.-J."/>
            <person name="Dong L."/>
        </authorList>
    </citation>
    <scope>NUCLEOTIDE SEQUENCE [LARGE SCALE GENOMIC DNA]</scope>
    <source>
        <strain evidence="1 2">DSM 29761</strain>
    </source>
</reference>